<feature type="transmembrane region" description="Helical" evidence="9">
    <location>
        <begin position="907"/>
        <end position="926"/>
    </location>
</feature>
<feature type="transmembrane region" description="Helical" evidence="9">
    <location>
        <begin position="599"/>
        <end position="620"/>
    </location>
</feature>
<dbReference type="Pfam" id="PF02687">
    <property type="entry name" value="FtsX"/>
    <property type="match status" value="2"/>
</dbReference>
<keyword evidence="3 9" id="KW-0812">Transmembrane</keyword>
<feature type="transmembrane region" description="Helical" evidence="9">
    <location>
        <begin position="673"/>
        <end position="693"/>
    </location>
</feature>
<feature type="domain" description="ABC3 transporter permease C-terminal" evidence="10">
    <location>
        <begin position="507"/>
        <end position="624"/>
    </location>
</feature>
<feature type="transmembrane region" description="Helical" evidence="9">
    <location>
        <begin position="549"/>
        <end position="579"/>
    </location>
</feature>
<dbReference type="Gene3D" id="1.10.287.1490">
    <property type="match status" value="1"/>
</dbReference>
<accession>A0AAW5JXM2</accession>
<dbReference type="GO" id="GO:0005886">
    <property type="term" value="C:plasma membrane"/>
    <property type="evidence" value="ECO:0007669"/>
    <property type="project" value="UniProtKB-SubCell"/>
</dbReference>
<keyword evidence="4 9" id="KW-1133">Transmembrane helix</keyword>
<keyword evidence="7" id="KW-0175">Coiled coil</keyword>
<evidence type="ECO:0000256" key="3">
    <source>
        <dbReference type="ARBA" id="ARBA00022692"/>
    </source>
</evidence>
<comment type="caution">
    <text evidence="12">The sequence shown here is derived from an EMBL/GenBank/DDBJ whole genome shotgun (WGS) entry which is preliminary data.</text>
</comment>
<evidence type="ECO:0000313" key="13">
    <source>
        <dbReference type="Proteomes" id="UP001206013"/>
    </source>
</evidence>
<dbReference type="RefSeq" id="WP_256134176.1">
    <property type="nucleotide sequence ID" value="NZ_JADNHP010000003.1"/>
</dbReference>
<feature type="transmembrane region" description="Helical" evidence="9">
    <location>
        <begin position="510"/>
        <end position="528"/>
    </location>
</feature>
<feature type="domain" description="MacB-like periplasmic core" evidence="11">
    <location>
        <begin position="675"/>
        <end position="869"/>
    </location>
</feature>
<evidence type="ECO:0000256" key="5">
    <source>
        <dbReference type="ARBA" id="ARBA00023136"/>
    </source>
</evidence>
<dbReference type="PANTHER" id="PTHR30287">
    <property type="entry name" value="MEMBRANE COMPONENT OF PREDICTED ABC SUPERFAMILY METABOLITE UPTAKE TRANSPORTER"/>
    <property type="match status" value="1"/>
</dbReference>
<keyword evidence="5 9" id="KW-0472">Membrane</keyword>
<evidence type="ECO:0000256" key="4">
    <source>
        <dbReference type="ARBA" id="ARBA00022989"/>
    </source>
</evidence>
<evidence type="ECO:0000256" key="9">
    <source>
        <dbReference type="SAM" id="Phobius"/>
    </source>
</evidence>
<evidence type="ECO:0000256" key="7">
    <source>
        <dbReference type="SAM" id="Coils"/>
    </source>
</evidence>
<dbReference type="Proteomes" id="UP001206013">
    <property type="component" value="Unassembled WGS sequence"/>
</dbReference>
<organism evidence="12 13">
    <name type="scientific">Bifidobacterium adolescentis</name>
    <dbReference type="NCBI Taxonomy" id="1680"/>
    <lineage>
        <taxon>Bacteria</taxon>
        <taxon>Bacillati</taxon>
        <taxon>Actinomycetota</taxon>
        <taxon>Actinomycetes</taxon>
        <taxon>Bifidobacteriales</taxon>
        <taxon>Bifidobacteriaceae</taxon>
        <taxon>Bifidobacterium</taxon>
    </lineage>
</organism>
<feature type="compositionally biased region" description="Basic and acidic residues" evidence="8">
    <location>
        <begin position="197"/>
        <end position="207"/>
    </location>
</feature>
<feature type="coiled-coil region" evidence="7">
    <location>
        <begin position="346"/>
        <end position="411"/>
    </location>
</feature>
<feature type="domain" description="ABC3 transporter permease C-terminal" evidence="10">
    <location>
        <begin position="910"/>
        <end position="1022"/>
    </location>
</feature>
<sequence>MVSNYGISKDDERIIGKADGIKEVEYGYFKDVVISGTDRSMRIYSKPDAVSTYDVTEGRLPKRTGEIALDMKERDRFAVGSTLNVTEKTDIAGGTVLRHHKFTVVGFVRASETLSCLNMGQSAAGGGELKGYAVAVPGEFDSDVKMIARATYEDTEGLDYWSAEYRDAVQKHKDQLVTLLANQPKAREATIRSQQRKKIDEAKDKVKTSKQQLADAQRQLDDAKQQIDNAKDQLSEGSAEAVEEGSAAAAQLATAQAQLASANASVASGQTQLQAAQTQLAQGQNQLSDSWNRLANGKTQLDAAREQLETSKTVLDKVGATLGKWEQTGITGKLYEQIRGKYDMAINQYNEACAEYNRQLNAYNAGLQQYQNAVARLDQGSQAYRSNADNLAQASKQIAEKQNELGKAVSQAGKQVADGVTQLIQGQRDIDKAETEYQSKLAEFNAQKPEAERKISEAERQITLAEEKIDNLTVPAYSVSGRREGLTSQGYRVYMVIEGIVAKLADIFPIFLYFVAALVTFSTMGRMVDEERTNSGTLKALGYGNADVMLKFTVYGFAASTLGTCIGVLAGHTLLPLIVAHAYSAGFTMPDIMLKFHPWITMAAFALAWISAVVPAWLAASKELREKPASLLLPKPPAKGSKILLEHFPPLWNRLNFTHKVTARNIFRYKTRMLMTIFGVCGAVSLLTAGLAVQSSIGQIGNRQFEELIHYDLIVAEESDTNSAQREEIATTLKGKTVQSSTAVRYEELSKTAGKENDKQSITLLATDDAYNFNEYLTLRDRKTHQPQILVNNGAVISERLAEMLNVSVGDTFTVNDENGAQRTIKVAGISEMYIGHFIFMNAQCYEHVFGDQYSTNAYMVRLKDHSNANTERQGAKFMKLAAVRGVVQNTTQKNMVSTIVGSLNQIMEVLILVAVLLAVVILYDLTNLNVSERIRELSTIKVLGFHTSETTMYIYRETILLSLLGILAGYGFGEWLHRYIITEVPPDEVMFDPAISWIALAAPAIVVAVVLAVLGWIVYRQLETVDMLEALKSVE</sequence>
<evidence type="ECO:0000256" key="2">
    <source>
        <dbReference type="ARBA" id="ARBA00022475"/>
    </source>
</evidence>
<evidence type="ECO:0000256" key="1">
    <source>
        <dbReference type="ARBA" id="ARBA00004651"/>
    </source>
</evidence>
<feature type="coiled-coil region" evidence="7">
    <location>
        <begin position="441"/>
        <end position="468"/>
    </location>
</feature>
<comment type="similarity">
    <text evidence="6">Belongs to the ABC-4 integral membrane protein family.</text>
</comment>
<dbReference type="AlphaFoldDB" id="A0AAW5JXM2"/>
<dbReference type="PANTHER" id="PTHR30287:SF1">
    <property type="entry name" value="INNER MEMBRANE PROTEIN"/>
    <property type="match status" value="1"/>
</dbReference>
<evidence type="ECO:0000259" key="10">
    <source>
        <dbReference type="Pfam" id="PF02687"/>
    </source>
</evidence>
<feature type="transmembrane region" description="Helical" evidence="9">
    <location>
        <begin position="998"/>
        <end position="1020"/>
    </location>
</feature>
<evidence type="ECO:0000313" key="12">
    <source>
        <dbReference type="EMBL" id="MCQ4792356.1"/>
    </source>
</evidence>
<dbReference type="InterPro" id="IPR025857">
    <property type="entry name" value="MacB_PCD"/>
</dbReference>
<comment type="subcellular location">
    <subcellularLocation>
        <location evidence="1">Cell membrane</location>
        <topology evidence="1">Multi-pass membrane protein</topology>
    </subcellularLocation>
</comment>
<evidence type="ECO:0000259" key="11">
    <source>
        <dbReference type="Pfam" id="PF12704"/>
    </source>
</evidence>
<dbReference type="Pfam" id="PF12704">
    <property type="entry name" value="MacB_PCD"/>
    <property type="match status" value="1"/>
</dbReference>
<evidence type="ECO:0000256" key="8">
    <source>
        <dbReference type="SAM" id="MobiDB-lite"/>
    </source>
</evidence>
<feature type="transmembrane region" description="Helical" evidence="9">
    <location>
        <begin position="959"/>
        <end position="978"/>
    </location>
</feature>
<protein>
    <submittedName>
        <fullName evidence="12">FtsX-like permease family protein</fullName>
    </submittedName>
</protein>
<name>A0AAW5JXM2_BIFAD</name>
<evidence type="ECO:0000256" key="6">
    <source>
        <dbReference type="ARBA" id="ARBA00038076"/>
    </source>
</evidence>
<dbReference type="InterPro" id="IPR038766">
    <property type="entry name" value="Membrane_comp_ABC_pdt"/>
</dbReference>
<feature type="region of interest" description="Disordered" evidence="8">
    <location>
        <begin position="187"/>
        <end position="224"/>
    </location>
</feature>
<reference evidence="12" key="1">
    <citation type="submission" date="2022-06" db="EMBL/GenBank/DDBJ databases">
        <title>Isolation of gut microbiota from human fecal samples.</title>
        <authorList>
            <person name="Pamer E.G."/>
            <person name="Barat B."/>
            <person name="Waligurski E."/>
            <person name="Medina S."/>
            <person name="Paddock L."/>
            <person name="Mostad J."/>
        </authorList>
    </citation>
    <scope>NUCLEOTIDE SEQUENCE</scope>
    <source>
        <strain evidence="12">SL.1.01</strain>
    </source>
</reference>
<proteinExistence type="inferred from homology"/>
<keyword evidence="2" id="KW-1003">Cell membrane</keyword>
<dbReference type="InterPro" id="IPR003838">
    <property type="entry name" value="ABC3_permease_C"/>
</dbReference>
<dbReference type="EMBL" id="JANFYM010000002">
    <property type="protein sequence ID" value="MCQ4792356.1"/>
    <property type="molecule type" value="Genomic_DNA"/>
</dbReference>
<gene>
    <name evidence="12" type="ORF">NE692_02615</name>
</gene>